<dbReference type="InParanoid" id="G0P829"/>
<dbReference type="EMBL" id="GL380125">
    <property type="protein sequence ID" value="EGT47425.1"/>
    <property type="molecule type" value="Genomic_DNA"/>
</dbReference>
<keyword evidence="2" id="KW-1185">Reference proteome</keyword>
<protein>
    <submittedName>
        <fullName evidence="1">Uncharacterized protein</fullName>
    </submittedName>
</protein>
<evidence type="ECO:0000313" key="1">
    <source>
        <dbReference type="EMBL" id="EGT47425.1"/>
    </source>
</evidence>
<proteinExistence type="predicted"/>
<dbReference type="AlphaFoldDB" id="G0P829"/>
<gene>
    <name evidence="1" type="ORF">CAEBREN_17223</name>
</gene>
<reference evidence="2" key="1">
    <citation type="submission" date="2011-07" db="EMBL/GenBank/DDBJ databases">
        <authorList>
            <consortium name="Caenorhabditis brenneri Sequencing and Analysis Consortium"/>
            <person name="Wilson R.K."/>
        </authorList>
    </citation>
    <scope>NUCLEOTIDE SEQUENCE [LARGE SCALE GENOMIC DNA]</scope>
    <source>
        <strain evidence="2">PB2801</strain>
    </source>
</reference>
<dbReference type="Proteomes" id="UP000008068">
    <property type="component" value="Unassembled WGS sequence"/>
</dbReference>
<sequence>MAEYLLRILNDRWNQSNIDYVLHVSKSASEQLEKWLKNKQILEELRRPGAICPGNHPDLANLATACLAHKIKQMTETVETNKTDYMGFGVFILNIEKRLTNYGMAAVEYTDHEQLAKKREEVFEEMQRVGQFYIEIRDKIHSVPWAPHEDGFELLSDQESNEFAGEIVEFLRDAERAQRNFEEFVRSVIQPVKNLIEELRERQKAAQLLRTPIIVELVEDITHFPLQPSEIFQLEN</sequence>
<dbReference type="HOGENOM" id="CLU_1176340_0_0_1"/>
<accession>G0P829</accession>
<evidence type="ECO:0000313" key="2">
    <source>
        <dbReference type="Proteomes" id="UP000008068"/>
    </source>
</evidence>
<organism evidence="2">
    <name type="scientific">Caenorhabditis brenneri</name>
    <name type="common">Nematode worm</name>
    <dbReference type="NCBI Taxonomy" id="135651"/>
    <lineage>
        <taxon>Eukaryota</taxon>
        <taxon>Metazoa</taxon>
        <taxon>Ecdysozoa</taxon>
        <taxon>Nematoda</taxon>
        <taxon>Chromadorea</taxon>
        <taxon>Rhabditida</taxon>
        <taxon>Rhabditina</taxon>
        <taxon>Rhabditomorpha</taxon>
        <taxon>Rhabditoidea</taxon>
        <taxon>Rhabditidae</taxon>
        <taxon>Peloderinae</taxon>
        <taxon>Caenorhabditis</taxon>
    </lineage>
</organism>
<name>G0P829_CAEBE</name>